<dbReference type="EMBL" id="JALJOQ010000016">
    <property type="protein sequence ID" value="KAK9809745.1"/>
    <property type="molecule type" value="Genomic_DNA"/>
</dbReference>
<dbReference type="AlphaFoldDB" id="A0AAW1PIR4"/>
<sequence length="364" mass="38384">MQDALIHAGGIGLSSFFDHDEGAPSLARLATTGRTGSLAVASGSRIGLLTGIELSSAPQPASEQPRLREYSTEADHITCLEWLQVGSGPLVLLAGTSAGRLHILTPAGKCLLCQRLSRQTILKCNILSGQDACVALAAAHTVFLLPVMEVAAAIQLYEQDNSAEQLQGRLAVHKWMFPQATGIRTDACFLGAMPASLHESLVGGSCCSDLQVLAAGSHPPLASFWAHQKPSAGVLSAMRQAVADKAAQTRSAARAAVYGRPNGYRAGIRRWAQQLSSEPSAEEEPTDADLLPGSTLQLHRCLQDHDREVASVTIAPGGRLAAAADSLGRVLLLSTADQLRLRRIALVSRHQESAQKLSSANSCL</sequence>
<dbReference type="InterPro" id="IPR026059">
    <property type="entry name" value="Rab3GAP2"/>
</dbReference>
<feature type="domain" description="Rab3-GAP regulatory subunit N-terminal" evidence="1">
    <location>
        <begin position="29"/>
        <end position="342"/>
    </location>
</feature>
<dbReference type="PANTHER" id="PTHR12472">
    <property type="entry name" value="RAB3-GAP REGULATORY DOMAIN"/>
    <property type="match status" value="1"/>
</dbReference>
<evidence type="ECO:0000313" key="2">
    <source>
        <dbReference type="EMBL" id="KAK9809745.1"/>
    </source>
</evidence>
<keyword evidence="3" id="KW-1185">Reference proteome</keyword>
<dbReference type="PANTHER" id="PTHR12472:SF0">
    <property type="entry name" value="RAB3 GTPASE-ACTIVATING PROTEIN NON-CATALYTIC SUBUNIT"/>
    <property type="match status" value="1"/>
</dbReference>
<accession>A0AAW1PIR4</accession>
<organism evidence="2 3">
    <name type="scientific">Symbiochloris irregularis</name>
    <dbReference type="NCBI Taxonomy" id="706552"/>
    <lineage>
        <taxon>Eukaryota</taxon>
        <taxon>Viridiplantae</taxon>
        <taxon>Chlorophyta</taxon>
        <taxon>core chlorophytes</taxon>
        <taxon>Trebouxiophyceae</taxon>
        <taxon>Trebouxiales</taxon>
        <taxon>Trebouxiaceae</taxon>
        <taxon>Symbiochloris</taxon>
    </lineage>
</organism>
<dbReference type="InterPro" id="IPR032839">
    <property type="entry name" value="RAB3GAP_N"/>
</dbReference>
<dbReference type="Proteomes" id="UP001465755">
    <property type="component" value="Unassembled WGS sequence"/>
</dbReference>
<comment type="caution">
    <text evidence="2">The sequence shown here is derived from an EMBL/GenBank/DDBJ whole genome shotgun (WGS) entry which is preliminary data.</text>
</comment>
<dbReference type="Pfam" id="PF14655">
    <property type="entry name" value="RAB3GAP2_N"/>
    <property type="match status" value="1"/>
</dbReference>
<proteinExistence type="predicted"/>
<protein>
    <recommendedName>
        <fullName evidence="1">Rab3-GAP regulatory subunit N-terminal domain-containing protein</fullName>
    </recommendedName>
</protein>
<evidence type="ECO:0000313" key="3">
    <source>
        <dbReference type="Proteomes" id="UP001465755"/>
    </source>
</evidence>
<name>A0AAW1PIR4_9CHLO</name>
<evidence type="ECO:0000259" key="1">
    <source>
        <dbReference type="Pfam" id="PF14655"/>
    </source>
</evidence>
<gene>
    <name evidence="2" type="ORF">WJX73_002006</name>
</gene>
<reference evidence="2 3" key="1">
    <citation type="journal article" date="2024" name="Nat. Commun.">
        <title>Phylogenomics reveals the evolutionary origins of lichenization in chlorophyte algae.</title>
        <authorList>
            <person name="Puginier C."/>
            <person name="Libourel C."/>
            <person name="Otte J."/>
            <person name="Skaloud P."/>
            <person name="Haon M."/>
            <person name="Grisel S."/>
            <person name="Petersen M."/>
            <person name="Berrin J.G."/>
            <person name="Delaux P.M."/>
            <person name="Dal Grande F."/>
            <person name="Keller J."/>
        </authorList>
    </citation>
    <scope>NUCLEOTIDE SEQUENCE [LARGE SCALE GENOMIC DNA]</scope>
    <source>
        <strain evidence="2 3">SAG 2036</strain>
    </source>
</reference>